<comment type="caution">
    <text evidence="2">The sequence shown here is derived from an EMBL/GenBank/DDBJ whole genome shotgun (WGS) entry which is preliminary data.</text>
</comment>
<keyword evidence="1 2" id="KW-0808">Transferase</keyword>
<name>A0ABS8PAN9_9PSEU</name>
<dbReference type="RefSeq" id="WP_230736355.1">
    <property type="nucleotide sequence ID" value="NZ_JAJNDB010000004.1"/>
</dbReference>
<sequence>MTWLDPAPSTGGALDGVRVLDFTTLLPGPLATVMLAEQGADVLKVERAPHRDEMRHMPPFAADGSSIRFTLLNAGKRSVALDLKSVAGAARARQLAATADVVVEGFRHGVMDRLGLGAGALRDAHPGLVYCSITGYGQDGPKAR</sequence>
<protein>
    <submittedName>
        <fullName evidence="2">CoA transferase</fullName>
    </submittedName>
</protein>
<evidence type="ECO:0000256" key="1">
    <source>
        <dbReference type="ARBA" id="ARBA00022679"/>
    </source>
</evidence>
<accession>A0ABS8PAN9</accession>
<organism evidence="2 3">
    <name type="scientific">Actinomycetospora endophytica</name>
    <dbReference type="NCBI Taxonomy" id="2291215"/>
    <lineage>
        <taxon>Bacteria</taxon>
        <taxon>Bacillati</taxon>
        <taxon>Actinomycetota</taxon>
        <taxon>Actinomycetes</taxon>
        <taxon>Pseudonocardiales</taxon>
        <taxon>Pseudonocardiaceae</taxon>
        <taxon>Actinomycetospora</taxon>
    </lineage>
</organism>
<dbReference type="InterPro" id="IPR023606">
    <property type="entry name" value="CoA-Trfase_III_dom_1_sf"/>
</dbReference>
<dbReference type="Pfam" id="PF02515">
    <property type="entry name" value="CoA_transf_3"/>
    <property type="match status" value="1"/>
</dbReference>
<dbReference type="PANTHER" id="PTHR48207:SF3">
    <property type="entry name" value="SUCCINATE--HYDROXYMETHYLGLUTARATE COA-TRANSFERASE"/>
    <property type="match status" value="1"/>
</dbReference>
<dbReference type="SUPFAM" id="SSF89796">
    <property type="entry name" value="CoA-transferase family III (CaiB/BaiF)"/>
    <property type="match status" value="1"/>
</dbReference>
<dbReference type="InterPro" id="IPR003673">
    <property type="entry name" value="CoA-Trfase_fam_III"/>
</dbReference>
<reference evidence="2 3" key="1">
    <citation type="submission" date="2021-11" db="EMBL/GenBank/DDBJ databases">
        <title>Draft genome sequence of Actinomycetospora sp. SF1 isolated from the rhizosphere soil.</title>
        <authorList>
            <person name="Duangmal K."/>
            <person name="Chantavorakit T."/>
        </authorList>
    </citation>
    <scope>NUCLEOTIDE SEQUENCE [LARGE SCALE GENOMIC DNA]</scope>
    <source>
        <strain evidence="2 3">TBRC 5722</strain>
    </source>
</reference>
<dbReference type="EMBL" id="JAJNDB010000004">
    <property type="protein sequence ID" value="MCD2195336.1"/>
    <property type="molecule type" value="Genomic_DNA"/>
</dbReference>
<keyword evidence="3" id="KW-1185">Reference proteome</keyword>
<dbReference type="Gene3D" id="3.40.50.10540">
    <property type="entry name" value="Crotonobetainyl-coa:carnitine coa-transferase, domain 1"/>
    <property type="match status" value="1"/>
</dbReference>
<dbReference type="Proteomes" id="UP001199469">
    <property type="component" value="Unassembled WGS sequence"/>
</dbReference>
<evidence type="ECO:0000313" key="3">
    <source>
        <dbReference type="Proteomes" id="UP001199469"/>
    </source>
</evidence>
<evidence type="ECO:0000313" key="2">
    <source>
        <dbReference type="EMBL" id="MCD2195336.1"/>
    </source>
</evidence>
<dbReference type="GO" id="GO:0016740">
    <property type="term" value="F:transferase activity"/>
    <property type="evidence" value="ECO:0007669"/>
    <property type="project" value="UniProtKB-KW"/>
</dbReference>
<gene>
    <name evidence="2" type="ORF">LQ327_18365</name>
</gene>
<dbReference type="InterPro" id="IPR050483">
    <property type="entry name" value="CoA-transferase_III_domain"/>
</dbReference>
<proteinExistence type="predicted"/>
<dbReference type="PANTHER" id="PTHR48207">
    <property type="entry name" value="SUCCINATE--HYDROXYMETHYLGLUTARATE COA-TRANSFERASE"/>
    <property type="match status" value="1"/>
</dbReference>